<dbReference type="CDD" id="cd01107">
    <property type="entry name" value="HTH_BmrR"/>
    <property type="match status" value="1"/>
</dbReference>
<dbReference type="InterPro" id="IPR011256">
    <property type="entry name" value="Reg_factor_effector_dom_sf"/>
</dbReference>
<name>A0A8J3SAD3_9ACTN</name>
<dbReference type="Proteomes" id="UP000619788">
    <property type="component" value="Unassembled WGS sequence"/>
</dbReference>
<dbReference type="SUPFAM" id="SSF55136">
    <property type="entry name" value="Probable bacterial effector-binding domain"/>
    <property type="match status" value="1"/>
</dbReference>
<dbReference type="EMBL" id="BOOJ01000010">
    <property type="protein sequence ID" value="GIH90353.1"/>
    <property type="molecule type" value="Genomic_DNA"/>
</dbReference>
<sequence>MFSIGDFAQLGRVSIRMLRHYDALGLLRPAHVDPASGYRFYQAAQLARLNRIIALKDLGFTLRQVASILDEKVSAEELHGMVRLRRAELEERIAADAARLLRVEARLRMIEREGHMSTEEVMVKRVAPVRVAELTAVAASYDGEDIGPVIQPLYQELCARLERAGVEITGPGIACYEPGDDGKVVVHAGMQVATAPREGFDFEIVDLPAVETAATIVHRGPMEEVDPTFQVLAHWIEENGYRPVGLAREVYLDCPQDPKDWVTELQMTVTRV</sequence>
<dbReference type="AlphaFoldDB" id="A0A8J3SAD3"/>
<proteinExistence type="predicted"/>
<dbReference type="GO" id="GO:0003677">
    <property type="term" value="F:DNA binding"/>
    <property type="evidence" value="ECO:0007669"/>
    <property type="project" value="UniProtKB-KW"/>
</dbReference>
<dbReference type="InterPro" id="IPR000551">
    <property type="entry name" value="MerR-type_HTH_dom"/>
</dbReference>
<keyword evidence="4" id="KW-1185">Reference proteome</keyword>
<dbReference type="Pfam" id="PF13411">
    <property type="entry name" value="MerR_1"/>
    <property type="match status" value="1"/>
</dbReference>
<evidence type="ECO:0000259" key="2">
    <source>
        <dbReference type="PROSITE" id="PS50937"/>
    </source>
</evidence>
<dbReference type="RefSeq" id="WP_204062715.1">
    <property type="nucleotide sequence ID" value="NZ_BOOJ01000010.1"/>
</dbReference>
<dbReference type="Pfam" id="PF06445">
    <property type="entry name" value="GyrI-like"/>
    <property type="match status" value="1"/>
</dbReference>
<dbReference type="PANTHER" id="PTHR30204">
    <property type="entry name" value="REDOX-CYCLING DRUG-SENSING TRANSCRIPTIONAL ACTIVATOR SOXR"/>
    <property type="match status" value="1"/>
</dbReference>
<dbReference type="InterPro" id="IPR009061">
    <property type="entry name" value="DNA-bd_dom_put_sf"/>
</dbReference>
<reference evidence="3 4" key="1">
    <citation type="submission" date="2021-01" db="EMBL/GenBank/DDBJ databases">
        <title>Whole genome shotgun sequence of Planobispora siamensis NBRC 107568.</title>
        <authorList>
            <person name="Komaki H."/>
            <person name="Tamura T."/>
        </authorList>
    </citation>
    <scope>NUCLEOTIDE SEQUENCE [LARGE SCALE GENOMIC DNA]</scope>
    <source>
        <strain evidence="3 4">NBRC 107568</strain>
    </source>
</reference>
<dbReference type="PANTHER" id="PTHR30204:SF97">
    <property type="entry name" value="MERR FAMILY REGULATORY PROTEIN"/>
    <property type="match status" value="1"/>
</dbReference>
<accession>A0A8J3SAD3</accession>
<dbReference type="InterPro" id="IPR029442">
    <property type="entry name" value="GyrI-like"/>
</dbReference>
<organism evidence="3 4">
    <name type="scientific">Planobispora siamensis</name>
    <dbReference type="NCBI Taxonomy" id="936338"/>
    <lineage>
        <taxon>Bacteria</taxon>
        <taxon>Bacillati</taxon>
        <taxon>Actinomycetota</taxon>
        <taxon>Actinomycetes</taxon>
        <taxon>Streptosporangiales</taxon>
        <taxon>Streptosporangiaceae</taxon>
        <taxon>Planobispora</taxon>
    </lineage>
</organism>
<dbReference type="PROSITE" id="PS50937">
    <property type="entry name" value="HTH_MERR_2"/>
    <property type="match status" value="1"/>
</dbReference>
<protein>
    <submittedName>
        <fullName evidence="3">MerR family transcriptional regulator</fullName>
    </submittedName>
</protein>
<dbReference type="Gene3D" id="3.20.80.10">
    <property type="entry name" value="Regulatory factor, effector binding domain"/>
    <property type="match status" value="1"/>
</dbReference>
<keyword evidence="1" id="KW-0238">DNA-binding</keyword>
<dbReference type="SMART" id="SM00871">
    <property type="entry name" value="AraC_E_bind"/>
    <property type="match status" value="1"/>
</dbReference>
<evidence type="ECO:0000256" key="1">
    <source>
        <dbReference type="ARBA" id="ARBA00023125"/>
    </source>
</evidence>
<dbReference type="SMART" id="SM00422">
    <property type="entry name" value="HTH_MERR"/>
    <property type="match status" value="1"/>
</dbReference>
<dbReference type="GO" id="GO:0003700">
    <property type="term" value="F:DNA-binding transcription factor activity"/>
    <property type="evidence" value="ECO:0007669"/>
    <property type="project" value="InterPro"/>
</dbReference>
<evidence type="ECO:0000313" key="4">
    <source>
        <dbReference type="Proteomes" id="UP000619788"/>
    </source>
</evidence>
<dbReference type="Gene3D" id="1.10.1660.10">
    <property type="match status" value="1"/>
</dbReference>
<dbReference type="InterPro" id="IPR047057">
    <property type="entry name" value="MerR_fam"/>
</dbReference>
<gene>
    <name evidence="3" type="ORF">Psi01_09830</name>
</gene>
<dbReference type="InterPro" id="IPR010499">
    <property type="entry name" value="AraC_E-bd"/>
</dbReference>
<comment type="caution">
    <text evidence="3">The sequence shown here is derived from an EMBL/GenBank/DDBJ whole genome shotgun (WGS) entry which is preliminary data.</text>
</comment>
<evidence type="ECO:0000313" key="3">
    <source>
        <dbReference type="EMBL" id="GIH90353.1"/>
    </source>
</evidence>
<feature type="domain" description="HTH merR-type" evidence="2">
    <location>
        <begin position="1"/>
        <end position="71"/>
    </location>
</feature>
<dbReference type="SUPFAM" id="SSF46955">
    <property type="entry name" value="Putative DNA-binding domain"/>
    <property type="match status" value="1"/>
</dbReference>